<dbReference type="Proteomes" id="UP000619265">
    <property type="component" value="Unassembled WGS sequence"/>
</dbReference>
<name>A0A833ULT0_JUGRE</name>
<evidence type="ECO:0000313" key="2">
    <source>
        <dbReference type="Proteomes" id="UP000619265"/>
    </source>
</evidence>
<organism evidence="1 2">
    <name type="scientific">Juglans regia</name>
    <name type="common">English walnut</name>
    <dbReference type="NCBI Taxonomy" id="51240"/>
    <lineage>
        <taxon>Eukaryota</taxon>
        <taxon>Viridiplantae</taxon>
        <taxon>Streptophyta</taxon>
        <taxon>Embryophyta</taxon>
        <taxon>Tracheophyta</taxon>
        <taxon>Spermatophyta</taxon>
        <taxon>Magnoliopsida</taxon>
        <taxon>eudicotyledons</taxon>
        <taxon>Gunneridae</taxon>
        <taxon>Pentapetalae</taxon>
        <taxon>rosids</taxon>
        <taxon>fabids</taxon>
        <taxon>Fagales</taxon>
        <taxon>Juglandaceae</taxon>
        <taxon>Juglans</taxon>
    </lineage>
</organism>
<dbReference type="InterPro" id="IPR043502">
    <property type="entry name" value="DNA/RNA_pol_sf"/>
</dbReference>
<protein>
    <recommendedName>
        <fullName evidence="3">Secreted RxLR effector protein 161-like</fullName>
    </recommendedName>
</protein>
<dbReference type="AlphaFoldDB" id="A0A833ULT0"/>
<comment type="caution">
    <text evidence="1">The sequence shown here is derived from an EMBL/GenBank/DDBJ whole genome shotgun (WGS) entry which is preliminary data.</text>
</comment>
<dbReference type="PANTHER" id="PTHR11439:SF470">
    <property type="entry name" value="CYSTEINE-RICH RLK (RECEPTOR-LIKE PROTEIN KINASE) 8"/>
    <property type="match status" value="1"/>
</dbReference>
<dbReference type="Gramene" id="Jr09_09230_p1">
    <property type="protein sequence ID" value="cds.Jr09_09230_p1"/>
    <property type="gene ID" value="Jr09_09230"/>
</dbReference>
<evidence type="ECO:0000313" key="1">
    <source>
        <dbReference type="EMBL" id="KAF5460488.1"/>
    </source>
</evidence>
<dbReference type="SUPFAM" id="SSF56672">
    <property type="entry name" value="DNA/RNA polymerases"/>
    <property type="match status" value="1"/>
</dbReference>
<gene>
    <name evidence="1" type="ORF">F2P56_020352</name>
</gene>
<evidence type="ECO:0008006" key="3">
    <source>
        <dbReference type="Google" id="ProtNLM"/>
    </source>
</evidence>
<reference evidence="1" key="2">
    <citation type="submission" date="2020-03" db="EMBL/GenBank/DDBJ databases">
        <title>Walnut 2.0.</title>
        <authorList>
            <person name="Marrano A."/>
            <person name="Britton M."/>
            <person name="Zimin A.V."/>
            <person name="Zaini P.A."/>
            <person name="Workman R."/>
            <person name="Puiu D."/>
            <person name="Bianco L."/>
            <person name="Allen B.J."/>
            <person name="Troggio M."/>
            <person name="Leslie C.A."/>
            <person name="Timp W."/>
            <person name="Dendekar A."/>
            <person name="Salzberg S.L."/>
            <person name="Neale D.B."/>
        </authorList>
    </citation>
    <scope>NUCLEOTIDE SEQUENCE</scope>
    <source>
        <tissue evidence="1">Leaves</tissue>
    </source>
</reference>
<dbReference type="PANTHER" id="PTHR11439">
    <property type="entry name" value="GAG-POL-RELATED RETROTRANSPOSON"/>
    <property type="match status" value="1"/>
</dbReference>
<accession>A0A833ULT0</accession>
<dbReference type="CDD" id="cd09272">
    <property type="entry name" value="RNase_HI_RT_Ty1"/>
    <property type="match status" value="1"/>
</dbReference>
<dbReference type="EMBL" id="LIHL02000009">
    <property type="protein sequence ID" value="KAF5460488.1"/>
    <property type="molecule type" value="Genomic_DNA"/>
</dbReference>
<sequence length="283" mass="31620">MEVGRSKTGIQLSQRKYALDILAETGLLASKPSHLPMEPNLKLRKDEGEIFNDPSMYCKLVGKLLYHTNTRSDLSQSMHLLSQFMEAPRVPHYNAVLKIIRYMKGTPGQGLFFPVDSKLELNAYCDASWASCPDTRRSTTGFCVIIGNSLVSWKSKKQTTVSRSSAESEYRAMAVVVCELTWLRYFLTDLRIIISKPATLYCDNLATIHMAANPVFHEWTKHIELDCHLVIDKILDGQVATAYVPSSLQLADLLTKPLHSPAFTQLLSKMGVINIYSPSCGGC</sequence>
<proteinExistence type="predicted"/>
<reference evidence="1" key="1">
    <citation type="submission" date="2015-10" db="EMBL/GenBank/DDBJ databases">
        <authorList>
            <person name="Martinez-Garcia P.J."/>
            <person name="Crepeau M.W."/>
            <person name="Puiu D."/>
            <person name="Gonzalez-Ibeas D."/>
            <person name="Whalen J."/>
            <person name="Stevens K."/>
            <person name="Paul R."/>
            <person name="Butterfield T."/>
            <person name="Britton M."/>
            <person name="Reagan R."/>
            <person name="Chakraborty S."/>
            <person name="Walawage S.L."/>
            <person name="Vasquez-Gross H.A."/>
            <person name="Cardeno C."/>
            <person name="Famula R."/>
            <person name="Pratt K."/>
            <person name="Kuruganti S."/>
            <person name="Aradhya M.K."/>
            <person name="Leslie C.A."/>
            <person name="Dandekar A.M."/>
            <person name="Salzberg S.L."/>
            <person name="Wegrzyn J.L."/>
            <person name="Langley C.H."/>
            <person name="Neale D.B."/>
        </authorList>
    </citation>
    <scope>NUCLEOTIDE SEQUENCE</scope>
    <source>
        <tissue evidence="1">Leaves</tissue>
    </source>
</reference>